<dbReference type="SMART" id="SM00356">
    <property type="entry name" value="ZnF_C3H1"/>
    <property type="match status" value="3"/>
</dbReference>
<dbReference type="CTD" id="84872"/>
<dbReference type="Gene3D" id="3.30.1370.210">
    <property type="match status" value="1"/>
</dbReference>
<feature type="domain" description="C3H1-type" evidence="15">
    <location>
        <begin position="187"/>
        <end position="214"/>
    </location>
</feature>
<sequence length="492" mass="53649">MPILMRTTEYKTLPIGVIKSKSSSSCGSRGGGGGPRRSGARDSSRRGKLVVEEEAWSDPGHPAVAWSLLPGKARETRNLNGVSDGTGEFTEGGMCRDFLRNVCKRGKHCRYHHPEFSEVINMGVRRNELSFCHDFQNGSCTRPNCKFVHSPKQDEEFYRRHGELPAHLKQTVAAGLGLSLRDLQLRQGEVPVCHDNLNNGCLRGKRCKFRHVTREEFTLEMGLCGHAGAPDATAVTILPPPPAMPATMMPRYRFDGFGEAFEEERFVEFELARAKRRRLEEPWAERFEHPLPTLRLADTQLLLLQEENIMLRRRMEELRKQAVDLTAVNEALLEQNARLRVQAGKVVTLTSAEQTLVPRAPTVVVAAAAMPSYSHALGQPLTTLSGQTLQGRPVSQQELVAPSGAPTAQASNPGAPPPQPVAPPHLNPEALAPLPATLGLAPAVSLATVAVSVAPVVSMAQSLSGITMSHATTPIMTFPIATQSIHMTSLPH</sequence>
<name>A0AAJ7SJY2_PETMA</name>
<evidence type="ECO:0000256" key="5">
    <source>
        <dbReference type="ARBA" id="ARBA00022771"/>
    </source>
</evidence>
<feature type="region of interest" description="Disordered" evidence="14">
    <location>
        <begin position="385"/>
        <end position="428"/>
    </location>
</feature>
<feature type="domain" description="C3H1-type" evidence="15">
    <location>
        <begin position="126"/>
        <end position="152"/>
    </location>
</feature>
<feature type="zinc finger region" description="C3H1-type" evidence="12">
    <location>
        <begin position="187"/>
        <end position="214"/>
    </location>
</feature>
<evidence type="ECO:0000256" key="10">
    <source>
        <dbReference type="ARBA" id="ARBA00053589"/>
    </source>
</evidence>
<evidence type="ECO:0000256" key="12">
    <source>
        <dbReference type="PROSITE-ProRule" id="PRU00723"/>
    </source>
</evidence>
<evidence type="ECO:0000256" key="13">
    <source>
        <dbReference type="SAM" id="Coils"/>
    </source>
</evidence>
<keyword evidence="2" id="KW-0488">Methylation</keyword>
<dbReference type="RefSeq" id="XP_032800818.1">
    <property type="nucleotide sequence ID" value="XM_032944927.1"/>
</dbReference>
<feature type="compositionally biased region" description="Polar residues" evidence="14">
    <location>
        <begin position="385"/>
        <end position="398"/>
    </location>
</feature>
<feature type="coiled-coil region" evidence="13">
    <location>
        <begin position="301"/>
        <end position="335"/>
    </location>
</feature>
<comment type="function">
    <text evidence="10">Specific regulator of miRNA biogenesis. Binds, via the C3H1-type zinc finger domains, to the binding motif 5'-GCAGCGC-3' on microRNA pri-MIR143 and negatively regulates the processing to mature microRNA.</text>
</comment>
<accession>A0AAJ7SJY2</accession>
<evidence type="ECO:0000256" key="2">
    <source>
        <dbReference type="ARBA" id="ARBA00022481"/>
    </source>
</evidence>
<dbReference type="PROSITE" id="PS50103">
    <property type="entry name" value="ZF_C3H1"/>
    <property type="match status" value="3"/>
</dbReference>
<feature type="zinc finger region" description="C3H1-type" evidence="12">
    <location>
        <begin position="126"/>
        <end position="152"/>
    </location>
</feature>
<keyword evidence="7" id="KW-0694">RNA-binding</keyword>
<keyword evidence="8 13" id="KW-0175">Coiled coil</keyword>
<protein>
    <recommendedName>
        <fullName evidence="11">Zinc finger CCCH domain-containing protein 10</fullName>
    </recommendedName>
</protein>
<keyword evidence="16" id="KW-1185">Reference proteome</keyword>
<evidence type="ECO:0000259" key="15">
    <source>
        <dbReference type="PROSITE" id="PS50103"/>
    </source>
</evidence>
<feature type="compositionally biased region" description="Pro residues" evidence="14">
    <location>
        <begin position="414"/>
        <end position="426"/>
    </location>
</feature>
<feature type="domain" description="C3H1-type" evidence="15">
    <location>
        <begin position="94"/>
        <end position="116"/>
    </location>
</feature>
<dbReference type="PANTHER" id="PTHR12675:SF6">
    <property type="entry name" value="ZINC FINGER CCCH DOMAIN-CONTAINING PROTEIN 10"/>
    <property type="match status" value="1"/>
</dbReference>
<dbReference type="FunFam" id="3.30.1370.210:FF:000003">
    <property type="entry name" value="Zinc finger CCCH domain-containing protein 10"/>
    <property type="match status" value="1"/>
</dbReference>
<keyword evidence="4" id="KW-0677">Repeat</keyword>
<dbReference type="GO" id="GO:0008270">
    <property type="term" value="F:zinc ion binding"/>
    <property type="evidence" value="ECO:0007669"/>
    <property type="project" value="UniProtKB-KW"/>
</dbReference>
<proteinExistence type="predicted"/>
<evidence type="ECO:0000256" key="1">
    <source>
        <dbReference type="ARBA" id="ARBA00004123"/>
    </source>
</evidence>
<comment type="subcellular location">
    <subcellularLocation>
        <location evidence="1">Nucleus</location>
    </subcellularLocation>
</comment>
<dbReference type="GO" id="GO:0003723">
    <property type="term" value="F:RNA binding"/>
    <property type="evidence" value="ECO:0007669"/>
    <property type="project" value="UniProtKB-KW"/>
</dbReference>
<feature type="compositionally biased region" description="Basic and acidic residues" evidence="14">
    <location>
        <begin position="39"/>
        <end position="51"/>
    </location>
</feature>
<gene>
    <name evidence="17" type="primary">ZC3H10</name>
</gene>
<keyword evidence="9" id="KW-0539">Nucleus</keyword>
<dbReference type="Proteomes" id="UP001318040">
    <property type="component" value="Chromosome 4"/>
</dbReference>
<dbReference type="GO" id="GO:0043484">
    <property type="term" value="P:regulation of RNA splicing"/>
    <property type="evidence" value="ECO:0007669"/>
    <property type="project" value="TreeGrafter"/>
</dbReference>
<evidence type="ECO:0000313" key="17">
    <source>
        <dbReference type="RefSeq" id="XP_032800818.1"/>
    </source>
</evidence>
<keyword evidence="6 12" id="KW-0862">Zinc</keyword>
<dbReference type="PANTHER" id="PTHR12675">
    <property type="entry name" value="MUSCLEBLIND-LIKE PROTEIN"/>
    <property type="match status" value="1"/>
</dbReference>
<organism evidence="16 17">
    <name type="scientific">Petromyzon marinus</name>
    <name type="common">Sea lamprey</name>
    <dbReference type="NCBI Taxonomy" id="7757"/>
    <lineage>
        <taxon>Eukaryota</taxon>
        <taxon>Metazoa</taxon>
        <taxon>Chordata</taxon>
        <taxon>Craniata</taxon>
        <taxon>Vertebrata</taxon>
        <taxon>Cyclostomata</taxon>
        <taxon>Hyperoartia</taxon>
        <taxon>Petromyzontiformes</taxon>
        <taxon>Petromyzontidae</taxon>
        <taxon>Petromyzon</taxon>
    </lineage>
</organism>
<dbReference type="InterPro" id="IPR000571">
    <property type="entry name" value="Znf_CCCH"/>
</dbReference>
<dbReference type="KEGG" id="pmrn:116937809"/>
<feature type="region of interest" description="Disordered" evidence="14">
    <location>
        <begin position="20"/>
        <end position="56"/>
    </location>
</feature>
<dbReference type="AlphaFoldDB" id="A0AAJ7SJY2"/>
<keyword evidence="5 12" id="KW-0863">Zinc-finger</keyword>
<evidence type="ECO:0000256" key="14">
    <source>
        <dbReference type="SAM" id="MobiDB-lite"/>
    </source>
</evidence>
<evidence type="ECO:0000256" key="4">
    <source>
        <dbReference type="ARBA" id="ARBA00022737"/>
    </source>
</evidence>
<feature type="zinc finger region" description="C3H1-type" evidence="12">
    <location>
        <begin position="94"/>
        <end position="116"/>
    </location>
</feature>
<evidence type="ECO:0000256" key="11">
    <source>
        <dbReference type="ARBA" id="ARBA00067907"/>
    </source>
</evidence>
<evidence type="ECO:0000256" key="6">
    <source>
        <dbReference type="ARBA" id="ARBA00022833"/>
    </source>
</evidence>
<evidence type="ECO:0000313" key="16">
    <source>
        <dbReference type="Proteomes" id="UP001318040"/>
    </source>
</evidence>
<reference evidence="17" key="1">
    <citation type="submission" date="2025-08" db="UniProtKB">
        <authorList>
            <consortium name="RefSeq"/>
        </authorList>
    </citation>
    <scope>IDENTIFICATION</scope>
    <source>
        <tissue evidence="17">Sperm</tissue>
    </source>
</reference>
<keyword evidence="3 12" id="KW-0479">Metal-binding</keyword>
<evidence type="ECO:0000256" key="7">
    <source>
        <dbReference type="ARBA" id="ARBA00022884"/>
    </source>
</evidence>
<dbReference type="GO" id="GO:0005634">
    <property type="term" value="C:nucleus"/>
    <property type="evidence" value="ECO:0007669"/>
    <property type="project" value="UniProtKB-SubCell"/>
</dbReference>
<evidence type="ECO:0000256" key="8">
    <source>
        <dbReference type="ARBA" id="ARBA00023054"/>
    </source>
</evidence>
<evidence type="ECO:0000256" key="9">
    <source>
        <dbReference type="ARBA" id="ARBA00023242"/>
    </source>
</evidence>
<evidence type="ECO:0000256" key="3">
    <source>
        <dbReference type="ARBA" id="ARBA00022723"/>
    </source>
</evidence>